<sequence>MKRLLPILTLLMLATLWLGCSKELSTETGAKPPGNNAEGILDGAPGACANIELQGVYGQRIDSDTSHYILVDVNFSKAGDYIIQTDTINGLFFADTGSVSSTGVAQLKLQAFGAPLNPGTFNYNVRFKNSMCSFTLDVYQVVTATGTDYFPTTANSWWNYISNDPAAGPADTVRSIATGTTLTQALTGKAYDVFRDVYLTGSVVDSSYYRKTPGDYFSFGDLDVFGGTDLPVEGEWVFLKETVNVGASWNSAEYVAVLAGQPVKMRLKMELIGKNVDVNVGNKIFRNVMQVRTTVQFQLTAAAPFTDSLSLESWYAKGIGLINVMAPSPYYGYRLQQFVVN</sequence>
<organism evidence="2 3">
    <name type="scientific">Phnomibacter ginsenosidimutans</name>
    <dbReference type="NCBI Taxonomy" id="2676868"/>
    <lineage>
        <taxon>Bacteria</taxon>
        <taxon>Pseudomonadati</taxon>
        <taxon>Bacteroidota</taxon>
        <taxon>Chitinophagia</taxon>
        <taxon>Chitinophagales</taxon>
        <taxon>Chitinophagaceae</taxon>
        <taxon>Phnomibacter</taxon>
    </lineage>
</organism>
<keyword evidence="1" id="KW-0732">Signal</keyword>
<dbReference type="RefSeq" id="WP_157479585.1">
    <property type="nucleotide sequence ID" value="NZ_CP046566.1"/>
</dbReference>
<gene>
    <name evidence="2" type="ORF">GLV81_14940</name>
</gene>
<feature type="signal peptide" evidence="1">
    <location>
        <begin position="1"/>
        <end position="19"/>
    </location>
</feature>
<accession>A0A6I6GQM6</accession>
<dbReference type="EMBL" id="CP046566">
    <property type="protein sequence ID" value="QGW29232.1"/>
    <property type="molecule type" value="Genomic_DNA"/>
</dbReference>
<dbReference type="AlphaFoldDB" id="A0A6I6GQM6"/>
<proteinExistence type="predicted"/>
<evidence type="ECO:0000313" key="3">
    <source>
        <dbReference type="Proteomes" id="UP000426027"/>
    </source>
</evidence>
<keyword evidence="3" id="KW-1185">Reference proteome</keyword>
<protein>
    <submittedName>
        <fullName evidence="2">Uncharacterized protein</fullName>
    </submittedName>
</protein>
<feature type="chain" id="PRO_5026146656" evidence="1">
    <location>
        <begin position="20"/>
        <end position="341"/>
    </location>
</feature>
<dbReference type="Proteomes" id="UP000426027">
    <property type="component" value="Chromosome"/>
</dbReference>
<dbReference type="KEGG" id="fls:GLV81_14940"/>
<evidence type="ECO:0000313" key="2">
    <source>
        <dbReference type="EMBL" id="QGW29232.1"/>
    </source>
</evidence>
<dbReference type="PROSITE" id="PS51257">
    <property type="entry name" value="PROKAR_LIPOPROTEIN"/>
    <property type="match status" value="1"/>
</dbReference>
<evidence type="ECO:0000256" key="1">
    <source>
        <dbReference type="SAM" id="SignalP"/>
    </source>
</evidence>
<name>A0A6I6GQM6_9BACT</name>
<reference evidence="2 3" key="1">
    <citation type="submission" date="2019-11" db="EMBL/GenBank/DDBJ databases">
        <authorList>
            <person name="Im W.T."/>
        </authorList>
    </citation>
    <scope>NUCLEOTIDE SEQUENCE [LARGE SCALE GENOMIC DNA]</scope>
    <source>
        <strain evidence="2 3">SB-02</strain>
    </source>
</reference>